<dbReference type="RefSeq" id="WP_024038261.1">
    <property type="nucleotide sequence ID" value="NZ_CACRUE010000045.1"/>
</dbReference>
<evidence type="ECO:0000313" key="3">
    <source>
        <dbReference type="EMBL" id="VYU56617.1"/>
    </source>
</evidence>
<evidence type="ECO:0000256" key="1">
    <source>
        <dbReference type="ARBA" id="ARBA00008439"/>
    </source>
</evidence>
<comment type="similarity">
    <text evidence="1 2">Belongs to the UPF0473 family.</text>
</comment>
<accession>A0A6N3FW16</accession>
<dbReference type="PANTHER" id="PTHR40066">
    <property type="entry name" value="UPF0473 PROTEIN CBO2561/CLC_2432"/>
    <property type="match status" value="1"/>
</dbReference>
<evidence type="ECO:0000256" key="2">
    <source>
        <dbReference type="HAMAP-Rule" id="MF_01448"/>
    </source>
</evidence>
<organism evidence="3">
    <name type="scientific">Intestinibacter bartlettii</name>
    <dbReference type="NCBI Taxonomy" id="261299"/>
    <lineage>
        <taxon>Bacteria</taxon>
        <taxon>Bacillati</taxon>
        <taxon>Bacillota</taxon>
        <taxon>Clostridia</taxon>
        <taxon>Peptostreptococcales</taxon>
        <taxon>Peptostreptococcaceae</taxon>
        <taxon>Intestinibacter</taxon>
    </lineage>
</organism>
<protein>
    <recommendedName>
        <fullName evidence="2">UPF0473 protein IBLFYP30_00617</fullName>
    </recommendedName>
</protein>
<gene>
    <name evidence="3" type="ORF">IBLFYP30_00617</name>
</gene>
<dbReference type="AlphaFoldDB" id="A0A6N3FW16"/>
<name>A0A6N3FW16_9FIRM</name>
<dbReference type="PANTHER" id="PTHR40066:SF1">
    <property type="entry name" value="UPF0473 PROTEIN CBO2561_CLC_2432"/>
    <property type="match status" value="1"/>
</dbReference>
<dbReference type="EMBL" id="CACRUE010000045">
    <property type="protein sequence ID" value="VYU56617.1"/>
    <property type="molecule type" value="Genomic_DNA"/>
</dbReference>
<dbReference type="HAMAP" id="MF_01448">
    <property type="entry name" value="UPF0473"/>
    <property type="match status" value="1"/>
</dbReference>
<dbReference type="Pfam" id="PF06949">
    <property type="entry name" value="DUF1292"/>
    <property type="match status" value="1"/>
</dbReference>
<proteinExistence type="inferred from homology"/>
<dbReference type="InterPro" id="IPR009711">
    <property type="entry name" value="UPF0473"/>
</dbReference>
<sequence>MEENIITLIDDDGKEVEFEVCLTLEAEGKEYAILLPLDEESYGDDEDVALVFRIDSDENGDILVPLEDEEEYQIVVDVYNTLMDEEGLNDNEF</sequence>
<reference evidence="3" key="1">
    <citation type="submission" date="2019-11" db="EMBL/GenBank/DDBJ databases">
        <authorList>
            <person name="Feng L."/>
        </authorList>
    </citation>
    <scope>NUCLEOTIDE SEQUENCE</scope>
    <source>
        <strain evidence="3">IbartlettiiLFYP30</strain>
    </source>
</reference>